<dbReference type="OrthoDB" id="5408470at2"/>
<dbReference type="AlphaFoldDB" id="A0A0D8JAR1"/>
<accession>A0A0D8JAR1</accession>
<gene>
    <name evidence="1" type="ORF">LH29_12045</name>
</gene>
<dbReference type="EMBL" id="JRHC01000002">
    <property type="protein sequence ID" value="KJF43804.1"/>
    <property type="molecule type" value="Genomic_DNA"/>
</dbReference>
<dbReference type="InterPro" id="IPR007366">
    <property type="entry name" value="DUF432"/>
</dbReference>
<dbReference type="Proteomes" id="UP000032544">
    <property type="component" value="Unassembled WGS sequence"/>
</dbReference>
<dbReference type="Pfam" id="PF04254">
    <property type="entry name" value="DUF432"/>
    <property type="match status" value="1"/>
</dbReference>
<sequence length="256" mass="29413">MEKLSIYGKKQLNPGESVLTDYGIFTLGIKRNDEGWYLKSFDDVNDGQEIDTNEIVDGTYYHSGKSNRLILTPALPVKPMVFKSSRIIISPKQRLTFFVKIPLILQVYASKKLDENLLAEFPLQHISNTWFGEPVNGEVAFALESEHYLNFSTIEADERFAICPVTIFNNDNAALEIERLIIRVDQMHLVKYSNHLVTSQVKLEYRGKDYLSSVNYGFSKAFHGENHDIVAKPRNPEGKSMLKINFHFIKNIYRSE</sequence>
<dbReference type="STRING" id="1544798.LH29_12045"/>
<evidence type="ECO:0000313" key="2">
    <source>
        <dbReference type="Proteomes" id="UP000032544"/>
    </source>
</evidence>
<evidence type="ECO:0000313" key="1">
    <source>
        <dbReference type="EMBL" id="KJF43804.1"/>
    </source>
</evidence>
<comment type="caution">
    <text evidence="1">The sequence shown here is derived from an EMBL/GenBank/DDBJ whole genome shotgun (WGS) entry which is preliminary data.</text>
</comment>
<proteinExistence type="predicted"/>
<name>A0A0D8JAR1_9BACT</name>
<reference evidence="1 2" key="1">
    <citation type="submission" date="2014-09" db="EMBL/GenBank/DDBJ databases">
        <title>Draft Genome Sequence of Draconibacterium sp. JN14CK-3.</title>
        <authorList>
            <person name="Dong C."/>
            <person name="Lai Q."/>
            <person name="Shao Z."/>
        </authorList>
    </citation>
    <scope>NUCLEOTIDE SEQUENCE [LARGE SCALE GENOMIC DNA]</scope>
    <source>
        <strain evidence="1 2">JN14CK-3</strain>
    </source>
</reference>
<protein>
    <recommendedName>
        <fullName evidence="3">DUF432 domain-containing protein</fullName>
    </recommendedName>
</protein>
<dbReference type="PATRIC" id="fig|1544798.3.peg.2565"/>
<evidence type="ECO:0008006" key="3">
    <source>
        <dbReference type="Google" id="ProtNLM"/>
    </source>
</evidence>
<keyword evidence="2" id="KW-1185">Reference proteome</keyword>
<dbReference type="RefSeq" id="WP_045029794.1">
    <property type="nucleotide sequence ID" value="NZ_JRHC01000002.1"/>
</dbReference>
<organism evidence="1 2">
    <name type="scientific">Draconibacterium sediminis</name>
    <dbReference type="NCBI Taxonomy" id="1544798"/>
    <lineage>
        <taxon>Bacteria</taxon>
        <taxon>Pseudomonadati</taxon>
        <taxon>Bacteroidota</taxon>
        <taxon>Bacteroidia</taxon>
        <taxon>Marinilabiliales</taxon>
        <taxon>Prolixibacteraceae</taxon>
        <taxon>Draconibacterium</taxon>
    </lineage>
</organism>